<keyword evidence="3" id="KW-0238">DNA-binding</keyword>
<dbReference type="EMBL" id="JANFZH010000043">
    <property type="protein sequence ID" value="MCQ4841274.1"/>
    <property type="molecule type" value="Genomic_DNA"/>
</dbReference>
<dbReference type="PROSITE" id="PS50931">
    <property type="entry name" value="HTH_LYSR"/>
    <property type="match status" value="1"/>
</dbReference>
<accession>A0ABT1S2U6</accession>
<dbReference type="PANTHER" id="PTHR30346:SF28">
    <property type="entry name" value="HTH-TYPE TRANSCRIPTIONAL REGULATOR CYNR"/>
    <property type="match status" value="1"/>
</dbReference>
<dbReference type="InterPro" id="IPR005119">
    <property type="entry name" value="LysR_subst-bd"/>
</dbReference>
<evidence type="ECO:0000259" key="5">
    <source>
        <dbReference type="PROSITE" id="PS50931"/>
    </source>
</evidence>
<evidence type="ECO:0000256" key="4">
    <source>
        <dbReference type="ARBA" id="ARBA00023163"/>
    </source>
</evidence>
<dbReference type="RefSeq" id="WP_082942180.1">
    <property type="nucleotide sequence ID" value="NZ_CABKVV010000013.1"/>
</dbReference>
<evidence type="ECO:0000313" key="6">
    <source>
        <dbReference type="EMBL" id="MCQ4841274.1"/>
    </source>
</evidence>
<dbReference type="InterPro" id="IPR036390">
    <property type="entry name" value="WH_DNA-bd_sf"/>
</dbReference>
<dbReference type="Pfam" id="PF03466">
    <property type="entry name" value="LysR_substrate"/>
    <property type="match status" value="1"/>
</dbReference>
<protein>
    <submittedName>
        <fullName evidence="6">LysR family transcriptional regulator</fullName>
    </submittedName>
</protein>
<evidence type="ECO:0000313" key="7">
    <source>
        <dbReference type="Proteomes" id="UP001524473"/>
    </source>
</evidence>
<dbReference type="PANTHER" id="PTHR30346">
    <property type="entry name" value="TRANSCRIPTIONAL DUAL REGULATOR HCAR-RELATED"/>
    <property type="match status" value="1"/>
</dbReference>
<dbReference type="Gene3D" id="3.40.190.290">
    <property type="match status" value="1"/>
</dbReference>
<dbReference type="PRINTS" id="PR00039">
    <property type="entry name" value="HTHLYSR"/>
</dbReference>
<keyword evidence="7" id="KW-1185">Reference proteome</keyword>
<dbReference type="GeneID" id="90532469"/>
<feature type="domain" description="HTH lysR-type" evidence="5">
    <location>
        <begin position="1"/>
        <end position="58"/>
    </location>
</feature>
<name>A0ABT1S2U6_9FIRM</name>
<proteinExistence type="inferred from homology"/>
<organism evidence="6 7">
    <name type="scientific">Neglectibacter timonensis</name>
    <dbReference type="NCBI Taxonomy" id="1776382"/>
    <lineage>
        <taxon>Bacteria</taxon>
        <taxon>Bacillati</taxon>
        <taxon>Bacillota</taxon>
        <taxon>Clostridia</taxon>
        <taxon>Eubacteriales</taxon>
        <taxon>Oscillospiraceae</taxon>
        <taxon>Neglectibacter</taxon>
    </lineage>
</organism>
<gene>
    <name evidence="6" type="ORF">NE695_15270</name>
</gene>
<comment type="similarity">
    <text evidence="1">Belongs to the LysR transcriptional regulatory family.</text>
</comment>
<evidence type="ECO:0000256" key="2">
    <source>
        <dbReference type="ARBA" id="ARBA00023015"/>
    </source>
</evidence>
<comment type="caution">
    <text evidence="6">The sequence shown here is derived from an EMBL/GenBank/DDBJ whole genome shotgun (WGS) entry which is preliminary data.</text>
</comment>
<dbReference type="InterPro" id="IPR000847">
    <property type="entry name" value="LysR_HTH_N"/>
</dbReference>
<evidence type="ECO:0000256" key="1">
    <source>
        <dbReference type="ARBA" id="ARBA00009437"/>
    </source>
</evidence>
<dbReference type="CDD" id="cd05466">
    <property type="entry name" value="PBP2_LTTR_substrate"/>
    <property type="match status" value="1"/>
</dbReference>
<keyword evidence="4" id="KW-0804">Transcription</keyword>
<dbReference type="SUPFAM" id="SSF46785">
    <property type="entry name" value="Winged helix' DNA-binding domain"/>
    <property type="match status" value="1"/>
</dbReference>
<reference evidence="6 7" key="1">
    <citation type="submission" date="2022-06" db="EMBL/GenBank/DDBJ databases">
        <title>Isolation of gut microbiota from human fecal samples.</title>
        <authorList>
            <person name="Pamer E.G."/>
            <person name="Barat B."/>
            <person name="Waligurski E."/>
            <person name="Medina S."/>
            <person name="Paddock L."/>
            <person name="Mostad J."/>
        </authorList>
    </citation>
    <scope>NUCLEOTIDE SEQUENCE [LARGE SCALE GENOMIC DNA]</scope>
    <source>
        <strain evidence="6 7">DFI.9.73</strain>
    </source>
</reference>
<evidence type="ECO:0000256" key="3">
    <source>
        <dbReference type="ARBA" id="ARBA00023125"/>
    </source>
</evidence>
<dbReference type="Pfam" id="PF00126">
    <property type="entry name" value="HTH_1"/>
    <property type="match status" value="1"/>
</dbReference>
<dbReference type="Gene3D" id="1.10.10.10">
    <property type="entry name" value="Winged helix-like DNA-binding domain superfamily/Winged helix DNA-binding domain"/>
    <property type="match status" value="1"/>
</dbReference>
<keyword evidence="2" id="KW-0805">Transcription regulation</keyword>
<dbReference type="SUPFAM" id="SSF53850">
    <property type="entry name" value="Periplasmic binding protein-like II"/>
    <property type="match status" value="1"/>
</dbReference>
<dbReference type="InterPro" id="IPR036388">
    <property type="entry name" value="WH-like_DNA-bd_sf"/>
</dbReference>
<sequence length="294" mass="32977">MEIKVLEEFCILAETGSFSKASQKLLISQPILTRHIQKLEQELGYSLFDRSTRMVALNASGALFFPYAQQMVDTYQNYRNAAAHSKATGGSLSLKIGMAESFSQSSIHDTIFRFATASGISPQFSEGPTDKLKEMLYSSRLDLVITYEKKDVCEDGFSRLTYFSDELAAVLPSLHELSEQPFISLSDLASSGFILLREDYMIGRLSLQCCQLAGFQPRIVHASKFEDNVLEMVRKNVGVSILLKLPRKANGIVILDMKPTIRVDLNLLYCEENASPAVRELIRFIREQRPNIGV</sequence>
<dbReference type="Proteomes" id="UP001524473">
    <property type="component" value="Unassembled WGS sequence"/>
</dbReference>